<name>A0A2S4N9L3_9FLAO</name>
<dbReference type="InterPro" id="IPR025669">
    <property type="entry name" value="AAA_dom"/>
</dbReference>
<dbReference type="InterPro" id="IPR005702">
    <property type="entry name" value="Wzc-like_C"/>
</dbReference>
<dbReference type="GO" id="GO:0042802">
    <property type="term" value="F:identical protein binding"/>
    <property type="evidence" value="ECO:0007669"/>
    <property type="project" value="UniProtKB-ARBA"/>
</dbReference>
<keyword evidence="11" id="KW-0472">Membrane</keyword>
<evidence type="ECO:0000256" key="4">
    <source>
        <dbReference type="ARBA" id="ARBA00022679"/>
    </source>
</evidence>
<dbReference type="RefSeq" id="WP_103725429.1">
    <property type="nucleotide sequence ID" value="NZ_PQNY01000004.1"/>
</dbReference>
<dbReference type="Proteomes" id="UP000237056">
    <property type="component" value="Unassembled WGS sequence"/>
</dbReference>
<organism evidence="13 14">
    <name type="scientific">Flavobacterium croceum DSM 17960</name>
    <dbReference type="NCBI Taxonomy" id="1121886"/>
    <lineage>
        <taxon>Bacteria</taxon>
        <taxon>Pseudomonadati</taxon>
        <taxon>Bacteroidota</taxon>
        <taxon>Flavobacteriia</taxon>
        <taxon>Flavobacteriales</taxon>
        <taxon>Flavobacteriaceae</taxon>
        <taxon>Flavobacterium</taxon>
    </lineage>
</organism>
<keyword evidence="7" id="KW-0067">ATP-binding</keyword>
<evidence type="ECO:0000259" key="12">
    <source>
        <dbReference type="Pfam" id="PF13614"/>
    </source>
</evidence>
<accession>A0A2S4N9L3</accession>
<comment type="caution">
    <text evidence="13">The sequence shown here is derived from an EMBL/GenBank/DDBJ whole genome shotgun (WGS) entry which is preliminary data.</text>
</comment>
<evidence type="ECO:0000256" key="5">
    <source>
        <dbReference type="ARBA" id="ARBA00022741"/>
    </source>
</evidence>
<dbReference type="InterPro" id="IPR027417">
    <property type="entry name" value="P-loop_NTPase"/>
</dbReference>
<keyword evidence="6" id="KW-0418">Kinase</keyword>
<evidence type="ECO:0000256" key="6">
    <source>
        <dbReference type="ARBA" id="ARBA00022777"/>
    </source>
</evidence>
<gene>
    <name evidence="13" type="ORF">Q361_10489</name>
</gene>
<comment type="similarity">
    <text evidence="2">Belongs to the etk/wzc family.</text>
</comment>
<evidence type="ECO:0000313" key="13">
    <source>
        <dbReference type="EMBL" id="POS02370.1"/>
    </source>
</evidence>
<dbReference type="PANTHER" id="PTHR32309:SF13">
    <property type="entry name" value="FERRIC ENTEROBACTIN TRANSPORT PROTEIN FEPE"/>
    <property type="match status" value="1"/>
</dbReference>
<keyword evidence="10" id="KW-0175">Coiled coil</keyword>
<evidence type="ECO:0000256" key="1">
    <source>
        <dbReference type="ARBA" id="ARBA00007316"/>
    </source>
</evidence>
<evidence type="ECO:0000313" key="14">
    <source>
        <dbReference type="Proteomes" id="UP000237056"/>
    </source>
</evidence>
<evidence type="ECO:0000256" key="10">
    <source>
        <dbReference type="SAM" id="Coils"/>
    </source>
</evidence>
<dbReference type="NCBIfam" id="TIGR01007">
    <property type="entry name" value="eps_fam"/>
    <property type="match status" value="1"/>
</dbReference>
<dbReference type="EMBL" id="PQNY01000004">
    <property type="protein sequence ID" value="POS02370.1"/>
    <property type="molecule type" value="Genomic_DNA"/>
</dbReference>
<reference evidence="13 14" key="1">
    <citation type="submission" date="2018-01" db="EMBL/GenBank/DDBJ databases">
        <title>Genomic Encyclopedia of Type Strains, Phase I: the one thousand microbial genomes (KMG-I) project.</title>
        <authorList>
            <person name="Goeker M."/>
        </authorList>
    </citation>
    <scope>NUCLEOTIDE SEQUENCE [LARGE SCALE GENOMIC DNA]</scope>
    <source>
        <strain evidence="13 14">DSM 17960</strain>
    </source>
</reference>
<dbReference type="GO" id="GO:0005886">
    <property type="term" value="C:plasma membrane"/>
    <property type="evidence" value="ECO:0007669"/>
    <property type="project" value="TreeGrafter"/>
</dbReference>
<evidence type="ECO:0000256" key="11">
    <source>
        <dbReference type="SAM" id="Phobius"/>
    </source>
</evidence>
<dbReference type="AlphaFoldDB" id="A0A2S4N9L3"/>
<keyword evidence="11" id="KW-1133">Transmembrane helix</keyword>
<dbReference type="GO" id="GO:0004715">
    <property type="term" value="F:non-membrane spanning protein tyrosine kinase activity"/>
    <property type="evidence" value="ECO:0007669"/>
    <property type="project" value="UniProtKB-EC"/>
</dbReference>
<keyword evidence="11" id="KW-0812">Transmembrane</keyword>
<dbReference type="FunFam" id="3.40.50.300:FF:000527">
    <property type="entry name" value="Tyrosine-protein kinase etk"/>
    <property type="match status" value="1"/>
</dbReference>
<keyword evidence="14" id="KW-1185">Reference proteome</keyword>
<evidence type="ECO:0000256" key="8">
    <source>
        <dbReference type="ARBA" id="ARBA00023137"/>
    </source>
</evidence>
<comment type="similarity">
    <text evidence="1">Belongs to the CpsD/CapB family.</text>
</comment>
<keyword evidence="4" id="KW-0808">Transferase</keyword>
<evidence type="ECO:0000256" key="3">
    <source>
        <dbReference type="ARBA" id="ARBA00011903"/>
    </source>
</evidence>
<evidence type="ECO:0000256" key="7">
    <source>
        <dbReference type="ARBA" id="ARBA00022840"/>
    </source>
</evidence>
<dbReference type="InterPro" id="IPR050445">
    <property type="entry name" value="Bact_polysacc_biosynth/exp"/>
</dbReference>
<dbReference type="Gene3D" id="3.40.50.300">
    <property type="entry name" value="P-loop containing nucleotide triphosphate hydrolases"/>
    <property type="match status" value="1"/>
</dbReference>
<dbReference type="EC" id="2.7.10.2" evidence="3"/>
<protein>
    <recommendedName>
        <fullName evidence="3">non-specific protein-tyrosine kinase</fullName>
        <ecNumber evidence="3">2.7.10.2</ecNumber>
    </recommendedName>
</protein>
<proteinExistence type="inferred from homology"/>
<keyword evidence="8" id="KW-0829">Tyrosine-protein kinase</keyword>
<dbReference type="PANTHER" id="PTHR32309">
    <property type="entry name" value="TYROSINE-PROTEIN KINASE"/>
    <property type="match status" value="1"/>
</dbReference>
<dbReference type="OrthoDB" id="9794577at2"/>
<keyword evidence="5" id="KW-0547">Nucleotide-binding</keyword>
<feature type="transmembrane region" description="Helical" evidence="11">
    <location>
        <begin position="515"/>
        <end position="536"/>
    </location>
</feature>
<dbReference type="GO" id="GO:0005524">
    <property type="term" value="F:ATP binding"/>
    <property type="evidence" value="ECO:0007669"/>
    <property type="project" value="UniProtKB-KW"/>
</dbReference>
<feature type="coiled-coil region" evidence="10">
    <location>
        <begin position="295"/>
        <end position="322"/>
    </location>
</feature>
<dbReference type="Pfam" id="PF13614">
    <property type="entry name" value="AAA_31"/>
    <property type="match status" value="1"/>
</dbReference>
<evidence type="ECO:0000256" key="9">
    <source>
        <dbReference type="ARBA" id="ARBA00051245"/>
    </source>
</evidence>
<feature type="domain" description="AAA" evidence="12">
    <location>
        <begin position="610"/>
        <end position="730"/>
    </location>
</feature>
<comment type="catalytic activity">
    <reaction evidence="9">
        <text>L-tyrosyl-[protein] + ATP = O-phospho-L-tyrosyl-[protein] + ADP + H(+)</text>
        <dbReference type="Rhea" id="RHEA:10596"/>
        <dbReference type="Rhea" id="RHEA-COMP:10136"/>
        <dbReference type="Rhea" id="RHEA-COMP:20101"/>
        <dbReference type="ChEBI" id="CHEBI:15378"/>
        <dbReference type="ChEBI" id="CHEBI:30616"/>
        <dbReference type="ChEBI" id="CHEBI:46858"/>
        <dbReference type="ChEBI" id="CHEBI:61978"/>
        <dbReference type="ChEBI" id="CHEBI:456216"/>
        <dbReference type="EC" id="2.7.10.2"/>
    </reaction>
</comment>
<sequence length="821" mass="93478">MLDIKDFSFLENQNSFDFKGFLLKTLSYWKWFVLGVTLCLFVAHQVNIRKQKIYELETTIAVKEQDNPLFTSNTSLVFNWGGASDQVQSISTTLKSRSHNELVVDKLDFYIDYLEEKEYFTEDVYGYTPFVVKLQKDKNQLYQVPFKVKFLTTSTYQITADFNNLEVPVINYITNQVNTQKVASTHYEQTFKLGQNINIPFLNATLEFRSIPDTYVGKEYIVQFNSFDNTVSKYRNVRVAIDEKAASILKLSMDGTNKKRIVDYLNATVNMLIKRQLDAKNLFADNTVKFIDTTLTLMEKNLKDANNELKNFNRNKDFIEIEKGGEGIQSEIKELDVLNDEINRKVNYYNTLRNYLLSSNDYSKLPAPAVAGIDDPNIVMNVSNIIDLSVQRSEMAYSVKSKVMFEDVDNKISALKRVLLENIATAKNAIQFDSRLVRTKINKAESKISTLPQDKQEYFQIMRKYDLSSTIYETYLQKRSEALIVKAANLSDIQFIDPAKDIGGGLIGPKTSVNYVMAIFVGLFIPLLVVFIIFFINNSIQNTDDIAKQTNIPIIGIVGTKKSEGNLAVFEKPKSALSESFRAIRSSLQFLYKKQQQQGGRTLMLTSSVSGEGKTFCSMNIATVFAMSDKKTVVIGLDMRKPKLFDDFGVNNNFGVVNYLIGQKKLSEIVQKTQVPNLDVITSGPIPPNPSELIMSEAMKDLMEELKQTYDYIILDTPPVGLVTDAVELSQYSDVTLYITRQNFTKKEMIHVLNTRVQRGELNNVSIVLNGYENKARYGAGYGYGYGYGYGAYANGYHEEDKQENLITSTIKKFKNRFNKK</sequence>
<dbReference type="SUPFAM" id="SSF52540">
    <property type="entry name" value="P-loop containing nucleoside triphosphate hydrolases"/>
    <property type="match status" value="1"/>
</dbReference>
<evidence type="ECO:0000256" key="2">
    <source>
        <dbReference type="ARBA" id="ARBA00008883"/>
    </source>
</evidence>
<dbReference type="CDD" id="cd05387">
    <property type="entry name" value="BY-kinase"/>
    <property type="match status" value="1"/>
</dbReference>